<evidence type="ECO:0000256" key="5">
    <source>
        <dbReference type="SAM" id="Phobius"/>
    </source>
</evidence>
<keyword evidence="4 5" id="KW-0472">Membrane</keyword>
<feature type="transmembrane region" description="Helical" evidence="5">
    <location>
        <begin position="188"/>
        <end position="209"/>
    </location>
</feature>
<proteinExistence type="predicted"/>
<keyword evidence="6" id="KW-1185">Reference proteome</keyword>
<dbReference type="Proteomes" id="UP000694888">
    <property type="component" value="Unplaced"/>
</dbReference>
<evidence type="ECO:0000313" key="6">
    <source>
        <dbReference type="Proteomes" id="UP000694888"/>
    </source>
</evidence>
<evidence type="ECO:0000256" key="2">
    <source>
        <dbReference type="ARBA" id="ARBA00022692"/>
    </source>
</evidence>
<dbReference type="Gene3D" id="1.20.1250.20">
    <property type="entry name" value="MFS general substrate transporter like domains"/>
    <property type="match status" value="1"/>
</dbReference>
<dbReference type="RefSeq" id="XP_005109396.1">
    <property type="nucleotide sequence ID" value="XM_005109339.1"/>
</dbReference>
<dbReference type="Pfam" id="PF00083">
    <property type="entry name" value="Sugar_tr"/>
    <property type="match status" value="1"/>
</dbReference>
<gene>
    <name evidence="7" type="primary">LOC101849007</name>
</gene>
<feature type="transmembrane region" description="Helical" evidence="5">
    <location>
        <begin position="311"/>
        <end position="332"/>
    </location>
</feature>
<dbReference type="GeneID" id="101849007"/>
<dbReference type="InterPro" id="IPR005828">
    <property type="entry name" value="MFS_sugar_transport-like"/>
</dbReference>
<reference evidence="7" key="1">
    <citation type="submission" date="2025-08" db="UniProtKB">
        <authorList>
            <consortium name="RefSeq"/>
        </authorList>
    </citation>
    <scope>IDENTIFICATION</scope>
</reference>
<evidence type="ECO:0000256" key="1">
    <source>
        <dbReference type="ARBA" id="ARBA00004141"/>
    </source>
</evidence>
<organism evidence="6 7">
    <name type="scientific">Aplysia californica</name>
    <name type="common">California sea hare</name>
    <dbReference type="NCBI Taxonomy" id="6500"/>
    <lineage>
        <taxon>Eukaryota</taxon>
        <taxon>Metazoa</taxon>
        <taxon>Spiralia</taxon>
        <taxon>Lophotrochozoa</taxon>
        <taxon>Mollusca</taxon>
        <taxon>Gastropoda</taxon>
        <taxon>Heterobranchia</taxon>
        <taxon>Euthyneura</taxon>
        <taxon>Tectipleura</taxon>
        <taxon>Aplysiida</taxon>
        <taxon>Aplysioidea</taxon>
        <taxon>Aplysiidae</taxon>
        <taxon>Aplysia</taxon>
    </lineage>
</organism>
<protein>
    <submittedName>
        <fullName evidence="7">Solute carrier family 22 member 16-like</fullName>
    </submittedName>
</protein>
<evidence type="ECO:0000256" key="3">
    <source>
        <dbReference type="ARBA" id="ARBA00022989"/>
    </source>
</evidence>
<dbReference type="SUPFAM" id="SSF103473">
    <property type="entry name" value="MFS general substrate transporter"/>
    <property type="match status" value="1"/>
</dbReference>
<sequence length="446" mass="49047">MQEYFCFELTRCDVMADQRALHVDNVLLALGATGKYQIIQMVVSISPTLAAAIQLLSNVFTCRQVPHQCAPPPNGSAFYSKFQDLDNVTYTYETCSIVVRSNGSLVAEENCLFGMHYDLPVDASAVSQFDLVCDRASLAKLSQTLVICGQGIGAVLTTIASDRLGRKGILTGTFTFNAELFPIKARRLNAVFCGLIWAFGVMLLSPVSYLCSDLGWRTTQAVYCSASLTLLLQIGFMDESLRWLLANGKSHRAVKVIQRAARTNGKRYEDVMSAYAGVQESKEMAPAVDEHVLEKSTKKMTLLDLLRVRRLLVNALAIWFAWFTTALGFFAIYLTSTSLSGNRFLNFFLTACMEIPSNIFFYFSLNSGFFTAGVCAVAVVRGFAVARRIPEFKSRPRKTFKFPSSISGFSAAMQPRIISSSSNARPVTDIGGCGCLFIPFLGGPKK</sequence>
<evidence type="ECO:0000313" key="7">
    <source>
        <dbReference type="RefSeq" id="XP_005109396.1"/>
    </source>
</evidence>
<comment type="subcellular location">
    <subcellularLocation>
        <location evidence="1">Membrane</location>
        <topology evidence="1">Multi-pass membrane protein</topology>
    </subcellularLocation>
</comment>
<keyword evidence="3 5" id="KW-1133">Transmembrane helix</keyword>
<accession>A0ABM0K5S9</accession>
<dbReference type="InterPro" id="IPR036259">
    <property type="entry name" value="MFS_trans_sf"/>
</dbReference>
<dbReference type="PANTHER" id="PTHR24064">
    <property type="entry name" value="SOLUTE CARRIER FAMILY 22 MEMBER"/>
    <property type="match status" value="1"/>
</dbReference>
<name>A0ABM0K5S9_APLCA</name>
<evidence type="ECO:0000256" key="4">
    <source>
        <dbReference type="ARBA" id="ARBA00023136"/>
    </source>
</evidence>
<keyword evidence="2 5" id="KW-0812">Transmembrane</keyword>
<feature type="transmembrane region" description="Helical" evidence="5">
    <location>
        <begin position="369"/>
        <end position="389"/>
    </location>
</feature>